<feature type="compositionally biased region" description="Polar residues" evidence="2">
    <location>
        <begin position="127"/>
        <end position="137"/>
    </location>
</feature>
<dbReference type="InterPro" id="IPR021109">
    <property type="entry name" value="Peptidase_aspartic_dom_sf"/>
</dbReference>
<dbReference type="InterPro" id="IPR043128">
    <property type="entry name" value="Rev_trsase/Diguanyl_cyclase"/>
</dbReference>
<dbReference type="InterPro" id="IPR000477">
    <property type="entry name" value="RT_dom"/>
</dbReference>
<dbReference type="InterPro" id="IPR043502">
    <property type="entry name" value="DNA/RNA_pol_sf"/>
</dbReference>
<feature type="region of interest" description="Disordered" evidence="2">
    <location>
        <begin position="1"/>
        <end position="141"/>
    </location>
</feature>
<evidence type="ECO:0000313" key="4">
    <source>
        <dbReference type="EMBL" id="SPC80246.1"/>
    </source>
</evidence>
<dbReference type="Pfam" id="PF00078">
    <property type="entry name" value="RVT_1"/>
    <property type="match status" value="1"/>
</dbReference>
<evidence type="ECO:0000259" key="3">
    <source>
        <dbReference type="PROSITE" id="PS50879"/>
    </source>
</evidence>
<dbReference type="PANTHER" id="PTHR48475">
    <property type="entry name" value="RIBONUCLEASE H"/>
    <property type="match status" value="1"/>
</dbReference>
<dbReference type="GO" id="GO:0006310">
    <property type="term" value="P:DNA recombination"/>
    <property type="evidence" value="ECO:0007669"/>
    <property type="project" value="UniProtKB-KW"/>
</dbReference>
<evidence type="ECO:0000256" key="1">
    <source>
        <dbReference type="ARBA" id="ARBA00023172"/>
    </source>
</evidence>
<protein>
    <recommendedName>
        <fullName evidence="3">RNase H type-1 domain-containing protein</fullName>
    </recommendedName>
</protein>
<dbReference type="Gene3D" id="1.10.340.70">
    <property type="match status" value="1"/>
</dbReference>
<name>A0A2N9EN43_FAGSY</name>
<dbReference type="GO" id="GO:0004523">
    <property type="term" value="F:RNA-DNA hybrid ribonuclease activity"/>
    <property type="evidence" value="ECO:0007669"/>
    <property type="project" value="InterPro"/>
</dbReference>
<dbReference type="PROSITE" id="PS50879">
    <property type="entry name" value="RNASE_H_1"/>
    <property type="match status" value="1"/>
</dbReference>
<dbReference type="InterPro" id="IPR002156">
    <property type="entry name" value="RNaseH_domain"/>
</dbReference>
<dbReference type="SUPFAM" id="SSF56672">
    <property type="entry name" value="DNA/RNA polymerases"/>
    <property type="match status" value="1"/>
</dbReference>
<dbReference type="Gene3D" id="3.10.10.10">
    <property type="entry name" value="HIV Type 1 Reverse Transcriptase, subunit A, domain 1"/>
    <property type="match status" value="2"/>
</dbReference>
<dbReference type="Gene3D" id="3.30.70.270">
    <property type="match status" value="2"/>
</dbReference>
<feature type="compositionally biased region" description="Basic and acidic residues" evidence="2">
    <location>
        <begin position="1"/>
        <end position="19"/>
    </location>
</feature>
<feature type="region of interest" description="Disordered" evidence="2">
    <location>
        <begin position="334"/>
        <end position="375"/>
    </location>
</feature>
<dbReference type="Gene3D" id="3.30.420.10">
    <property type="entry name" value="Ribonuclease H-like superfamily/Ribonuclease H"/>
    <property type="match status" value="3"/>
</dbReference>
<dbReference type="Gene3D" id="2.40.70.10">
    <property type="entry name" value="Acid Proteases"/>
    <property type="match status" value="1"/>
</dbReference>
<feature type="compositionally biased region" description="Polar residues" evidence="2">
    <location>
        <begin position="341"/>
        <end position="355"/>
    </location>
</feature>
<keyword evidence="1" id="KW-0233">DNA recombination</keyword>
<accession>A0A2N9EN43</accession>
<dbReference type="PANTHER" id="PTHR48475:SF2">
    <property type="entry name" value="RIBONUCLEASE H"/>
    <property type="match status" value="1"/>
</dbReference>
<dbReference type="GO" id="GO:0003676">
    <property type="term" value="F:nucleic acid binding"/>
    <property type="evidence" value="ECO:0007669"/>
    <property type="project" value="InterPro"/>
</dbReference>
<gene>
    <name evidence="4" type="ORF">FSB_LOCUS8128</name>
</gene>
<feature type="compositionally biased region" description="Basic and acidic residues" evidence="2">
    <location>
        <begin position="111"/>
        <end position="125"/>
    </location>
</feature>
<dbReference type="CDD" id="cd09279">
    <property type="entry name" value="RNase_HI_like"/>
    <property type="match status" value="1"/>
</dbReference>
<dbReference type="CDD" id="cd00303">
    <property type="entry name" value="retropepsin_like"/>
    <property type="match status" value="1"/>
</dbReference>
<feature type="compositionally biased region" description="Basic residues" evidence="2">
    <location>
        <begin position="66"/>
        <end position="91"/>
    </location>
</feature>
<organism evidence="4">
    <name type="scientific">Fagus sylvatica</name>
    <name type="common">Beechnut</name>
    <dbReference type="NCBI Taxonomy" id="28930"/>
    <lineage>
        <taxon>Eukaryota</taxon>
        <taxon>Viridiplantae</taxon>
        <taxon>Streptophyta</taxon>
        <taxon>Embryophyta</taxon>
        <taxon>Tracheophyta</taxon>
        <taxon>Spermatophyta</taxon>
        <taxon>Magnoliopsida</taxon>
        <taxon>eudicotyledons</taxon>
        <taxon>Gunneridae</taxon>
        <taxon>Pentapetalae</taxon>
        <taxon>rosids</taxon>
        <taxon>fabids</taxon>
        <taxon>Fagales</taxon>
        <taxon>Fagaceae</taxon>
        <taxon>Fagus</taxon>
    </lineage>
</organism>
<dbReference type="InterPro" id="IPR036397">
    <property type="entry name" value="RNaseH_sf"/>
</dbReference>
<dbReference type="SUPFAM" id="SSF53098">
    <property type="entry name" value="Ribonuclease H-like"/>
    <property type="match status" value="1"/>
</dbReference>
<dbReference type="InterPro" id="IPR005162">
    <property type="entry name" value="Retrotrans_gag_dom"/>
</dbReference>
<sequence>MTSRIEKATGYSDRGKETMIPEEENPLIETDLSSNNDKRWPEGSPFEKALRGRRIVIRSEVLDLKKKLKKNKRSRRPHHSSRPKIRTRHARCLSSDSSSRSTAETDEEESSDRRNKGGRTLERGSRGNWSESPSTVRQPYGEKIGRETVWKTLHQISHSPFSKEIESARLPRNFLAPTYVMYDGKADPVGHISHYRQSMALHLGNNALMCRMFPSSLGPMSLRWFNHLLHSSIYSWNELAEAFVSRFITNSRKPKEFASLMSMRMKDSESLKNYSARYWEVYNEVDGGTEDMAMKTFKEGLHPESELRHSLSKRSARSMRDLMSRIEQYVRVEEDRARTGALSTQSRPQRRPNNTEQKRAEIPPRNPARFPRPKEAGGVYTVFNQPIYRIMGDIKNEPFFMWPAPLAEDPTRRDPNKYCSYHREKGHMTEKCFTLKKHLDDLAKAGHLRRYISDGQSQHYHEGPTIIHNTKPAARVIETIYTSRSNGHSYDRLKSDLKKAQHLREVFQVHEGSVMSKKPRMDYPKNEQQIFFSDEDLRDVQTPHDDPLVIKLRIGDSDVKRVLIDQGSCSEIMYPDLFHGLGLKQSDLQPYDVPLFGFSGESIRPMGRITLKVHTGPISLETEFVVIDVPSPYTAIMGRRWLHRLKAVPSSFHQKLRFPTDFGIMEIKGDQVASKQCIMAAVKRNPPESKQKGKMVSQCSKDLYPVDRTELIDFFVNNVDVFAWDPYEVPGVDPNYIEHRLNTDPHSKPVQQKARRSAPVHAEAVQKEVEKLLQAGAIREIQYPTWLSNTMIALSTEDREKTAFITPLGIYCYKVMPFGLKNAGATYQRMVTKMFKDQIGRTMEIYIDDMVVKSRLSQNHLKDLTETFRVLRLHKLRLNASKCVFGVGSGKFLGFMVSHRGIEVNPDQIKVIHELKAPRTHKEVQRLTGMTAALSRFISRYADRCQPFFQLLKKSTTFKWDDKCVSAFEDLKRYLSSSLLLSNPTPGEPLFLYLAVSDRAGQVLADFVAEFTPTSEQSNLGESTPREYSPEHTGWWKVYVDGASNAKGSGTGVVIITPNETVIEQSIRLNFKTSNNEAEYEAVLAGLKSAKTLEARRLIVYCDSLLVASQINGEYMARDERMSAYLLKVQTAMTDFETVRVEQIGRNLNNHADALATLASVLSADFKRFIPIETLTTPSIDQPANFINTITLGPCWMDPYVTYLKEGVLPEQKKEAEIIKRKAARFWLSKDLKLYKRSFSGPYLLCVHPDIIDDLLYEIHEGICGSHTGGRSLAHRALTQGYWWPYMQKDAVDYVRKSKFSHSVHQPAGELQPLVSPWPFAQWGMDLVGPLPKATGNRRWLIVATDYFTKWVEAEPLANIRDRDSIKFVWKNIITSSPAYPQSNGQAEASNKTVLDGIKKRLEDAKGRWVEELPNVLWTFRTTPRRSTGETPFSLAYGSEAVIPLEIGLPTLRTSEWEPTRNDLAQSQALDLLEERREQAMIRLASYQQQLKKGYNKNIRPRSFQQGNLVLRKVLGNTKNPTDGKLGPNWEGPYRVRFVTGTGAYHLEDLNSLPLPRPWNVTNLRKYFH</sequence>
<proteinExistence type="predicted"/>
<dbReference type="CDD" id="cd01647">
    <property type="entry name" value="RT_LTR"/>
    <property type="match status" value="1"/>
</dbReference>
<reference evidence="4" key="1">
    <citation type="submission" date="2018-02" db="EMBL/GenBank/DDBJ databases">
        <authorList>
            <person name="Cohen D.B."/>
            <person name="Kent A.D."/>
        </authorList>
    </citation>
    <scope>NUCLEOTIDE SEQUENCE</scope>
</reference>
<dbReference type="InterPro" id="IPR012337">
    <property type="entry name" value="RNaseH-like_sf"/>
</dbReference>
<dbReference type="Pfam" id="PF13456">
    <property type="entry name" value="RVT_3"/>
    <property type="match status" value="1"/>
</dbReference>
<evidence type="ECO:0000256" key="2">
    <source>
        <dbReference type="SAM" id="MobiDB-lite"/>
    </source>
</evidence>
<dbReference type="Pfam" id="PF03732">
    <property type="entry name" value="Retrotrans_gag"/>
    <property type="match status" value="1"/>
</dbReference>
<feature type="domain" description="RNase H type-1" evidence="3">
    <location>
        <begin position="1032"/>
        <end position="1161"/>
    </location>
</feature>
<dbReference type="EMBL" id="OIVN01000440">
    <property type="protein sequence ID" value="SPC80246.1"/>
    <property type="molecule type" value="Genomic_DNA"/>
</dbReference>